<dbReference type="InterPro" id="IPR045518">
    <property type="entry name" value="2EXR"/>
</dbReference>
<feature type="domain" description="2EXR" evidence="2">
    <location>
        <begin position="20"/>
        <end position="128"/>
    </location>
</feature>
<keyword evidence="6" id="KW-1185">Reference proteome</keyword>
<evidence type="ECO:0000313" key="5">
    <source>
        <dbReference type="Proteomes" id="UP000245464"/>
    </source>
</evidence>
<evidence type="ECO:0000313" key="4">
    <source>
        <dbReference type="EMBL" id="KAI1518624.1"/>
    </source>
</evidence>
<reference evidence="4" key="2">
    <citation type="submission" date="2021-05" db="EMBL/GenBank/DDBJ databases">
        <authorList>
            <person name="Moolhuijzen P.M."/>
            <person name="Moffat C.S."/>
        </authorList>
    </citation>
    <scope>NUCLEOTIDE SEQUENCE</scope>
    <source>
        <strain evidence="4">86-124</strain>
    </source>
</reference>
<dbReference type="Pfam" id="PF20150">
    <property type="entry name" value="2EXR"/>
    <property type="match status" value="1"/>
</dbReference>
<proteinExistence type="predicted"/>
<dbReference type="AlphaFoldDB" id="A0A834S6U1"/>
<dbReference type="EMBL" id="NQIK02000002">
    <property type="protein sequence ID" value="KAF7574547.1"/>
    <property type="molecule type" value="Genomic_DNA"/>
</dbReference>
<feature type="compositionally biased region" description="Low complexity" evidence="1">
    <location>
        <begin position="69"/>
        <end position="81"/>
    </location>
</feature>
<feature type="compositionally biased region" description="Basic and acidic residues" evidence="1">
    <location>
        <begin position="82"/>
        <end position="96"/>
    </location>
</feature>
<accession>A0A834S6U1</accession>
<dbReference type="EMBL" id="NRDI02000002">
    <property type="protein sequence ID" value="KAI1518624.1"/>
    <property type="molecule type" value="Genomic_DNA"/>
</dbReference>
<dbReference type="Proteomes" id="UP000245464">
    <property type="component" value="Chromosome 2"/>
</dbReference>
<sequence>MQSPEDTELITDASFAMQFPFMRLALELRNRIYEIAIQMEAERGYIRLCIDDGRDSSNDKETPDDETDSSNNKNSNDNTSSADEKETPDHKVDSGVRRKAPIRKKVTHWGFTGLMQTCREIRSEFRKLYMGNMKIQTTSHSLQKFSKVFLADTRSEAVEVLLANEDREGFNVDEDLGDFVASEGGYTVKDNGVATILHGIFESLDTFRDSLVTCFEDFHEEAYYPVKDEGVATLLHDLFESPDDCRDGLNTFFNDVDKKGYHKAKDIDMGTYLYEICEDSDMYKWERTFRTKYKSISLIISTESTPILMVHDGSFLGECWRYQYKSEEDFFGHLGLPGAFRHNFEFTYTE</sequence>
<gene>
    <name evidence="4" type="ORF">Ptr86124_001752</name>
    <name evidence="3" type="ORF">PtrM4_061700</name>
</gene>
<reference evidence="3" key="1">
    <citation type="journal article" date="2018" name="BMC Genomics">
        <title>Comparative genomics of the wheat fungal pathogen Pyrenophora tritici-repentis reveals chromosomal variations and genome plasticity.</title>
        <authorList>
            <person name="Moolhuijzen P."/>
            <person name="See P.T."/>
            <person name="Hane J.K."/>
            <person name="Shi G."/>
            <person name="Liu Z."/>
            <person name="Oliver R.P."/>
            <person name="Moffat C.S."/>
        </authorList>
    </citation>
    <scope>NUCLEOTIDE SEQUENCE [LARGE SCALE GENOMIC DNA]</scope>
    <source>
        <strain evidence="3">M4</strain>
    </source>
</reference>
<comment type="caution">
    <text evidence="3">The sequence shown here is derived from an EMBL/GenBank/DDBJ whole genome shotgun (WGS) entry which is preliminary data.</text>
</comment>
<evidence type="ECO:0000256" key="1">
    <source>
        <dbReference type="SAM" id="MobiDB-lite"/>
    </source>
</evidence>
<organism evidence="3 5">
    <name type="scientific">Pyrenophora tritici-repentis</name>
    <dbReference type="NCBI Taxonomy" id="45151"/>
    <lineage>
        <taxon>Eukaryota</taxon>
        <taxon>Fungi</taxon>
        <taxon>Dikarya</taxon>
        <taxon>Ascomycota</taxon>
        <taxon>Pezizomycotina</taxon>
        <taxon>Dothideomycetes</taxon>
        <taxon>Pleosporomycetidae</taxon>
        <taxon>Pleosporales</taxon>
        <taxon>Pleosporineae</taxon>
        <taxon>Pleosporaceae</taxon>
        <taxon>Pyrenophora</taxon>
    </lineage>
</organism>
<feature type="region of interest" description="Disordered" evidence="1">
    <location>
        <begin position="53"/>
        <end position="97"/>
    </location>
</feature>
<reference evidence="6" key="4">
    <citation type="journal article" date="2022" name="Microb. Genom.">
        <title>A global pangenome for the wheat fungal pathogen Pyrenophora tritici-repentis and prediction of effector protein structural homology.</title>
        <authorList>
            <person name="Moolhuijzen P.M."/>
            <person name="See P.T."/>
            <person name="Shi G."/>
            <person name="Powell H.R."/>
            <person name="Cockram J."/>
            <person name="Jorgensen L.N."/>
            <person name="Benslimane H."/>
            <person name="Strelkov S.E."/>
            <person name="Turner J."/>
            <person name="Liu Z."/>
            <person name="Moffat C.S."/>
        </authorList>
    </citation>
    <scope>NUCLEOTIDE SEQUENCE [LARGE SCALE GENOMIC DNA]</scope>
</reference>
<evidence type="ECO:0000313" key="3">
    <source>
        <dbReference type="EMBL" id="KAF7574547.1"/>
    </source>
</evidence>
<reference evidence="4" key="3">
    <citation type="journal article" date="2022" name="bioRxiv">
        <title>A global pangenome for the wheat fungal pathogen Pyrenophora tritici-repentis and prediction of effector protein structural homology.</title>
        <authorList>
            <person name="Moolhuijzen P."/>
            <person name="See P.T."/>
            <person name="Shi G."/>
            <person name="Powell H.R."/>
            <person name="Cockram J."/>
            <person name="Jorgensen L.N."/>
            <person name="Benslimane H."/>
            <person name="Strelkov S.E."/>
            <person name="Turner J."/>
            <person name="Liu Z."/>
            <person name="Moffat C.S."/>
        </authorList>
    </citation>
    <scope>NUCLEOTIDE SEQUENCE</scope>
    <source>
        <strain evidence="4">86-124</strain>
    </source>
</reference>
<name>A0A834S6U1_9PLEO</name>
<evidence type="ECO:0000259" key="2">
    <source>
        <dbReference type="Pfam" id="PF20150"/>
    </source>
</evidence>
<protein>
    <recommendedName>
        <fullName evidence="2">2EXR domain-containing protein</fullName>
    </recommendedName>
</protein>
<evidence type="ECO:0000313" key="6">
    <source>
        <dbReference type="Proteomes" id="UP000249757"/>
    </source>
</evidence>
<dbReference type="Proteomes" id="UP000249757">
    <property type="component" value="Unassembled WGS sequence"/>
</dbReference>